<protein>
    <submittedName>
        <fullName evidence="1">Uncharacterized protein</fullName>
    </submittedName>
</protein>
<dbReference type="EMBL" id="FZMO01000237">
    <property type="protein sequence ID" value="SNQ49261.1"/>
    <property type="molecule type" value="Genomic_DNA"/>
</dbReference>
<proteinExistence type="predicted"/>
<reference evidence="1 2" key="1">
    <citation type="submission" date="2017-06" db="EMBL/GenBank/DDBJ databases">
        <authorList>
            <person name="Kim H.J."/>
            <person name="Triplett B.A."/>
        </authorList>
    </citation>
    <scope>NUCLEOTIDE SEQUENCE [LARGE SCALE GENOMIC DNA]</scope>
    <source>
        <strain evidence="1">FRACA_ARgP5</strain>
    </source>
</reference>
<evidence type="ECO:0000313" key="2">
    <source>
        <dbReference type="Proteomes" id="UP000234331"/>
    </source>
</evidence>
<evidence type="ECO:0000313" key="1">
    <source>
        <dbReference type="EMBL" id="SNQ49261.1"/>
    </source>
</evidence>
<dbReference type="Proteomes" id="UP000234331">
    <property type="component" value="Unassembled WGS sequence"/>
</dbReference>
<keyword evidence="2" id="KW-1185">Reference proteome</keyword>
<gene>
    <name evidence="1" type="ORF">FRACA_3110009</name>
</gene>
<name>A0A2I2KUC5_9ACTN</name>
<dbReference type="AlphaFoldDB" id="A0A2I2KUC5"/>
<sequence length="130" mass="15036">MAMTDPSFVAHLKEVLPADVRINWRYPTKSEDLVDIEIERVDGCTLLVWYLVQSGAARMLLDLYTFDEVRPDHVLEFIKIFVVDGFCLDVERVWLARCYTLTFDIGGTIYSVSRKARNPAAWENRHLANL</sequence>
<accession>A0A2I2KUC5</accession>
<organism evidence="1 2">
    <name type="scientific">Frankia canadensis</name>
    <dbReference type="NCBI Taxonomy" id="1836972"/>
    <lineage>
        <taxon>Bacteria</taxon>
        <taxon>Bacillati</taxon>
        <taxon>Actinomycetota</taxon>
        <taxon>Actinomycetes</taxon>
        <taxon>Frankiales</taxon>
        <taxon>Frankiaceae</taxon>
        <taxon>Frankia</taxon>
    </lineage>
</organism>